<evidence type="ECO:0000313" key="3">
    <source>
        <dbReference type="EMBL" id="PPK64474.1"/>
    </source>
</evidence>
<feature type="region of interest" description="Disordered" evidence="1">
    <location>
        <begin position="20"/>
        <end position="53"/>
    </location>
</feature>
<feature type="signal peptide" evidence="2">
    <location>
        <begin position="1"/>
        <end position="21"/>
    </location>
</feature>
<name>A0A2S6GGW4_9PSEU</name>
<evidence type="ECO:0000256" key="1">
    <source>
        <dbReference type="SAM" id="MobiDB-lite"/>
    </source>
</evidence>
<dbReference type="Proteomes" id="UP000239203">
    <property type="component" value="Unassembled WGS sequence"/>
</dbReference>
<keyword evidence="4" id="KW-1185">Reference proteome</keyword>
<protein>
    <submittedName>
        <fullName evidence="3">Uncharacterized protein</fullName>
    </submittedName>
</protein>
<sequence>MRRALLVAVALLACVGCQGRAEPSPAPSPDSGSVEIGQIESTLDSVETELSGD</sequence>
<keyword evidence="2" id="KW-0732">Signal</keyword>
<evidence type="ECO:0000256" key="2">
    <source>
        <dbReference type="SAM" id="SignalP"/>
    </source>
</evidence>
<reference evidence="3 4" key="1">
    <citation type="submission" date="2018-02" db="EMBL/GenBank/DDBJ databases">
        <title>Genomic Encyclopedia of Archaeal and Bacterial Type Strains, Phase II (KMG-II): from individual species to whole genera.</title>
        <authorList>
            <person name="Goeker M."/>
        </authorList>
    </citation>
    <scope>NUCLEOTIDE SEQUENCE [LARGE SCALE GENOMIC DNA]</scope>
    <source>
        <strain evidence="3 4">YU 961-1</strain>
    </source>
</reference>
<dbReference type="RefSeq" id="WP_181043766.1">
    <property type="nucleotide sequence ID" value="NZ_CP154825.1"/>
</dbReference>
<accession>A0A2S6GGW4</accession>
<gene>
    <name evidence="3" type="ORF">CLV40_11938</name>
</gene>
<dbReference type="EMBL" id="PTIX01000019">
    <property type="protein sequence ID" value="PPK64474.1"/>
    <property type="molecule type" value="Genomic_DNA"/>
</dbReference>
<proteinExistence type="predicted"/>
<evidence type="ECO:0000313" key="4">
    <source>
        <dbReference type="Proteomes" id="UP000239203"/>
    </source>
</evidence>
<comment type="caution">
    <text evidence="3">The sequence shown here is derived from an EMBL/GenBank/DDBJ whole genome shotgun (WGS) entry which is preliminary data.</text>
</comment>
<feature type="chain" id="PRO_5015590252" evidence="2">
    <location>
        <begin position="22"/>
        <end position="53"/>
    </location>
</feature>
<dbReference type="AlphaFoldDB" id="A0A2S6GGW4"/>
<organism evidence="3 4">
    <name type="scientific">Actinokineospora auranticolor</name>
    <dbReference type="NCBI Taxonomy" id="155976"/>
    <lineage>
        <taxon>Bacteria</taxon>
        <taxon>Bacillati</taxon>
        <taxon>Actinomycetota</taxon>
        <taxon>Actinomycetes</taxon>
        <taxon>Pseudonocardiales</taxon>
        <taxon>Pseudonocardiaceae</taxon>
        <taxon>Actinokineospora</taxon>
    </lineage>
</organism>